<protein>
    <submittedName>
        <fullName evidence="1">Uncharacterized protein</fullName>
    </submittedName>
</protein>
<dbReference type="EMBL" id="CAJJDN010000069">
    <property type="protein sequence ID" value="CAD8098094.1"/>
    <property type="molecule type" value="Genomic_DNA"/>
</dbReference>
<organism evidence="1 2">
    <name type="scientific">Paramecium sonneborni</name>
    <dbReference type="NCBI Taxonomy" id="65129"/>
    <lineage>
        <taxon>Eukaryota</taxon>
        <taxon>Sar</taxon>
        <taxon>Alveolata</taxon>
        <taxon>Ciliophora</taxon>
        <taxon>Intramacronucleata</taxon>
        <taxon>Oligohymenophorea</taxon>
        <taxon>Peniculida</taxon>
        <taxon>Parameciidae</taxon>
        <taxon>Paramecium</taxon>
    </lineage>
</organism>
<reference evidence="1" key="1">
    <citation type="submission" date="2021-01" db="EMBL/GenBank/DDBJ databases">
        <authorList>
            <consortium name="Genoscope - CEA"/>
            <person name="William W."/>
        </authorList>
    </citation>
    <scope>NUCLEOTIDE SEQUENCE</scope>
</reference>
<comment type="caution">
    <text evidence="1">The sequence shown here is derived from an EMBL/GenBank/DDBJ whole genome shotgun (WGS) entry which is preliminary data.</text>
</comment>
<gene>
    <name evidence="1" type="ORF">PSON_ATCC_30995.1.T0690225</name>
</gene>
<sequence length="368" mass="44028">MAFQVDFSIFFNILQQDPHQIDEIPNRLTLTKQTIHQNLYEILQNNYDRIIREADQLTDMTEVLQNILSFSKQLECQFQQSSILKQKLKDIDEDVQNYFQAKQDFNEIIQDYISDFQKHCEMKQIIKTISKDDLPREITLNTLQKYASLTKKLADYSTFQNDLIDLMKIEERFKMFESEEDYLQYQLIAKNKSFDQLKESQTSLLCHFFQMLAQSIKYLISHQACPIILLLDDNQNISEELILQYKQTIILKIYDTIPSLIVIDKEQSNVEILCIFSHRLKIKVYLENYKNYLSNLKSSYMLMKNEFLLEQIFLKMIGKLKEIRMIQQCGNPKFEEMLKSTQKILLYQQDLQELDYFQFLDQMDIELS</sequence>
<dbReference type="Proteomes" id="UP000692954">
    <property type="component" value="Unassembled WGS sequence"/>
</dbReference>
<name>A0A8S1P5G3_9CILI</name>
<evidence type="ECO:0000313" key="2">
    <source>
        <dbReference type="Proteomes" id="UP000692954"/>
    </source>
</evidence>
<dbReference type="OrthoDB" id="308445at2759"/>
<dbReference type="AlphaFoldDB" id="A0A8S1P5G3"/>
<keyword evidence="2" id="KW-1185">Reference proteome</keyword>
<proteinExistence type="predicted"/>
<evidence type="ECO:0000313" key="1">
    <source>
        <dbReference type="EMBL" id="CAD8098094.1"/>
    </source>
</evidence>
<accession>A0A8S1P5G3</accession>